<proteinExistence type="predicted"/>
<keyword evidence="1" id="KW-0808">Transferase</keyword>
<evidence type="ECO:0000313" key="2">
    <source>
        <dbReference type="Proteomes" id="UP000009027"/>
    </source>
</evidence>
<keyword evidence="2" id="KW-1185">Reference proteome</keyword>
<keyword evidence="1" id="KW-0695">RNA-directed DNA polymerase</keyword>
<evidence type="ECO:0000313" key="1">
    <source>
        <dbReference type="EMBL" id="CCD21598.1"/>
    </source>
</evidence>
<dbReference type="EMBL" id="CAEX01007986">
    <property type="protein sequence ID" value="CCD21598.1"/>
    <property type="molecule type" value="Genomic_DNA"/>
</dbReference>
<name>F9WVJ0_TRYVY</name>
<dbReference type="GO" id="GO:0003964">
    <property type="term" value="F:RNA-directed DNA polymerase activity"/>
    <property type="evidence" value="ECO:0007669"/>
    <property type="project" value="UniProtKB-KW"/>
</dbReference>
<reference evidence="1 2" key="1">
    <citation type="journal article" date="2012" name="Proc. Natl. Acad. Sci. U.S.A.">
        <title>Antigenic diversity is generated by distinct evolutionary mechanisms in African trypanosome species.</title>
        <authorList>
            <person name="Jackson A.P."/>
            <person name="Berry A."/>
            <person name="Aslett M."/>
            <person name="Allison H.C."/>
            <person name="Burton P."/>
            <person name="Vavrova-Anderson J."/>
            <person name="Brown R."/>
            <person name="Browne H."/>
            <person name="Corton N."/>
            <person name="Hauser H."/>
            <person name="Gamble J."/>
            <person name="Gilderthorp R."/>
            <person name="Marcello L."/>
            <person name="McQuillan J."/>
            <person name="Otto T.D."/>
            <person name="Quail M.A."/>
            <person name="Sanders M.J."/>
            <person name="van Tonder A."/>
            <person name="Ginger M.L."/>
            <person name="Field M.C."/>
            <person name="Barry J.D."/>
            <person name="Hertz-Fowler C."/>
            <person name="Berriman M."/>
        </authorList>
    </citation>
    <scope>NUCLEOTIDE SEQUENCE</scope>
    <source>
        <strain evidence="1 2">Y486</strain>
    </source>
</reference>
<sequence>MGHESGILQKKVPERAAVALRCPDNANVTNVSACFHGKADFSSESLNTLPGASGPLAVGASANSHHVLWDPLRPSDDKGQRIVDWCVQNGLSIANAGSATRRQPGTAALSSPAMTLCRDCEVCGLKSTLSPHSDHYWITFDAFVGTSLDAIAPSKHASALYAWNKARWHEFRKLSDEFIFRGMERPAKAADAPSDAVTRGIRMADKRTIPKGKGMAPPFWTSELTKLDVAVQECKNERKRDALIRWRRKVLADTRWVGGRRMRRSCRPRSRRAGIWRGRHMRRGR</sequence>
<dbReference type="Gene3D" id="3.60.10.10">
    <property type="entry name" value="Endonuclease/exonuclease/phosphatase"/>
    <property type="match status" value="1"/>
</dbReference>
<protein>
    <submittedName>
        <fullName evidence="1">Reverse transcriptase (RNA-dependent DNA polymerase)</fullName>
    </submittedName>
</protein>
<dbReference type="AlphaFoldDB" id="F9WVJ0"/>
<accession>F9WVJ0</accession>
<keyword evidence="1" id="KW-0548">Nucleotidyltransferase</keyword>
<dbReference type="Proteomes" id="UP000009027">
    <property type="component" value="Unassembled WGS sequence"/>
</dbReference>
<gene>
    <name evidence="1" type="ORF">TvY486_0045140</name>
</gene>
<dbReference type="VEuPathDB" id="TriTrypDB:TvY486_0045140"/>
<organism evidence="1 2">
    <name type="scientific">Trypanosoma vivax (strain Y486)</name>
    <dbReference type="NCBI Taxonomy" id="1055687"/>
    <lineage>
        <taxon>Eukaryota</taxon>
        <taxon>Discoba</taxon>
        <taxon>Euglenozoa</taxon>
        <taxon>Kinetoplastea</taxon>
        <taxon>Metakinetoplastina</taxon>
        <taxon>Trypanosomatida</taxon>
        <taxon>Trypanosomatidae</taxon>
        <taxon>Trypanosoma</taxon>
        <taxon>Duttonella</taxon>
    </lineage>
</organism>
<dbReference type="InterPro" id="IPR036691">
    <property type="entry name" value="Endo/exonu/phosph_ase_sf"/>
</dbReference>